<feature type="transmembrane region" description="Helical" evidence="1">
    <location>
        <begin position="331"/>
        <end position="353"/>
    </location>
</feature>
<feature type="transmembrane region" description="Helical" evidence="1">
    <location>
        <begin position="39"/>
        <end position="62"/>
    </location>
</feature>
<dbReference type="RefSeq" id="WP_344306575.1">
    <property type="nucleotide sequence ID" value="NZ_BAAANY010000001.1"/>
</dbReference>
<comment type="caution">
    <text evidence="3">The sequence shown here is derived from an EMBL/GenBank/DDBJ whole genome shotgun (WGS) entry which is preliminary data.</text>
</comment>
<evidence type="ECO:0000313" key="4">
    <source>
        <dbReference type="Proteomes" id="UP001500618"/>
    </source>
</evidence>
<name>A0ABP4RPM1_9ACTN</name>
<dbReference type="Proteomes" id="UP001500618">
    <property type="component" value="Unassembled WGS sequence"/>
</dbReference>
<reference evidence="4" key="1">
    <citation type="journal article" date="2019" name="Int. J. Syst. Evol. Microbiol.">
        <title>The Global Catalogue of Microorganisms (GCM) 10K type strain sequencing project: providing services to taxonomists for standard genome sequencing and annotation.</title>
        <authorList>
            <consortium name="The Broad Institute Genomics Platform"/>
            <consortium name="The Broad Institute Genome Sequencing Center for Infectious Disease"/>
            <person name="Wu L."/>
            <person name="Ma J."/>
        </authorList>
    </citation>
    <scope>NUCLEOTIDE SEQUENCE [LARGE SCALE GENOMIC DNA]</scope>
    <source>
        <strain evidence="4">JCM 14718</strain>
    </source>
</reference>
<protein>
    <submittedName>
        <fullName evidence="3">Acyltransferase</fullName>
    </submittedName>
</protein>
<dbReference type="Pfam" id="PF01757">
    <property type="entry name" value="Acyl_transf_3"/>
    <property type="match status" value="1"/>
</dbReference>
<feature type="transmembrane region" description="Helical" evidence="1">
    <location>
        <begin position="259"/>
        <end position="284"/>
    </location>
</feature>
<dbReference type="InterPro" id="IPR050623">
    <property type="entry name" value="Glucan_succinyl_AcylTrfase"/>
</dbReference>
<keyword evidence="3" id="KW-0808">Transferase</keyword>
<evidence type="ECO:0000313" key="3">
    <source>
        <dbReference type="EMBL" id="GAA1657999.1"/>
    </source>
</evidence>
<dbReference type="PANTHER" id="PTHR36927">
    <property type="entry name" value="BLR4337 PROTEIN"/>
    <property type="match status" value="1"/>
</dbReference>
<keyword evidence="1" id="KW-1133">Transmembrane helix</keyword>
<feature type="domain" description="Acyltransferase 3" evidence="2">
    <location>
        <begin position="33"/>
        <end position="374"/>
    </location>
</feature>
<dbReference type="PANTHER" id="PTHR36927:SF4">
    <property type="entry name" value="BLR5718 PROTEIN"/>
    <property type="match status" value="1"/>
</dbReference>
<feature type="transmembrane region" description="Helical" evidence="1">
    <location>
        <begin position="115"/>
        <end position="136"/>
    </location>
</feature>
<dbReference type="EMBL" id="BAAANY010000001">
    <property type="protein sequence ID" value="GAA1657999.1"/>
    <property type="molecule type" value="Genomic_DNA"/>
</dbReference>
<evidence type="ECO:0000259" key="2">
    <source>
        <dbReference type="Pfam" id="PF01757"/>
    </source>
</evidence>
<feature type="transmembrane region" description="Helical" evidence="1">
    <location>
        <begin position="68"/>
        <end position="94"/>
    </location>
</feature>
<keyword evidence="1" id="KW-0812">Transmembrane</keyword>
<dbReference type="GO" id="GO:0016746">
    <property type="term" value="F:acyltransferase activity"/>
    <property type="evidence" value="ECO:0007669"/>
    <property type="project" value="UniProtKB-KW"/>
</dbReference>
<proteinExistence type="predicted"/>
<feature type="transmembrane region" description="Helical" evidence="1">
    <location>
        <begin position="156"/>
        <end position="176"/>
    </location>
</feature>
<gene>
    <name evidence="3" type="ORF">GCM10009765_04320</name>
</gene>
<sequence length="387" mass="42192">MTFTPRKETDLKPTRADQISAAPSTLPAARLWFVDNLRVILTALVILHHIAVTYSGLSVWYYNEKPASAAVGLGLTIFALVNQSWFMGAFFLLSGYFTPGSYDRKGPRAFLRDRLVRLGIPLAVFYFVLNPLLYLGAYPGGSPVDFYLRTIGSGPLWFVLALFVFDGAYAAFRHLTRNRTPRERRSQPLTYPMVLGFVLALALTTYAWRVIVPEGTFVPIIGFPSSGYLPQYISFFVLGTVAYRRGWLTTITAAMGWGGLGLATGATLIFLPVALMGGTTAIFGHGTLSSLFYALWDSTFAVGMVLALLTFFRGKVNGHGPVRRYLSSNVFAVYVIHAFVVTAAGYALSTAAVPTLAKFAIGAVVALPVCFLLAGAIRKLPGVRRVL</sequence>
<keyword evidence="1" id="KW-0472">Membrane</keyword>
<feature type="transmembrane region" description="Helical" evidence="1">
    <location>
        <begin position="188"/>
        <end position="208"/>
    </location>
</feature>
<keyword evidence="3" id="KW-0012">Acyltransferase</keyword>
<accession>A0ABP4RPM1</accession>
<organism evidence="3 4">
    <name type="scientific">Fodinicola feengrottensis</name>
    <dbReference type="NCBI Taxonomy" id="435914"/>
    <lineage>
        <taxon>Bacteria</taxon>
        <taxon>Bacillati</taxon>
        <taxon>Actinomycetota</taxon>
        <taxon>Actinomycetes</taxon>
        <taxon>Mycobacteriales</taxon>
        <taxon>Fodinicola</taxon>
    </lineage>
</organism>
<feature type="transmembrane region" description="Helical" evidence="1">
    <location>
        <begin position="290"/>
        <end position="311"/>
    </location>
</feature>
<keyword evidence="4" id="KW-1185">Reference proteome</keyword>
<dbReference type="InterPro" id="IPR002656">
    <property type="entry name" value="Acyl_transf_3_dom"/>
</dbReference>
<feature type="transmembrane region" description="Helical" evidence="1">
    <location>
        <begin position="228"/>
        <end position="247"/>
    </location>
</feature>
<feature type="transmembrane region" description="Helical" evidence="1">
    <location>
        <begin position="359"/>
        <end position="377"/>
    </location>
</feature>
<evidence type="ECO:0000256" key="1">
    <source>
        <dbReference type="SAM" id="Phobius"/>
    </source>
</evidence>